<feature type="non-terminal residue" evidence="1">
    <location>
        <position position="377"/>
    </location>
</feature>
<dbReference type="PANTHER" id="PTHR10151">
    <property type="entry name" value="ECTONUCLEOTIDE PYROPHOSPHATASE/PHOSPHODIESTERASE"/>
    <property type="match status" value="1"/>
</dbReference>
<evidence type="ECO:0000313" key="1">
    <source>
        <dbReference type="EMBL" id="SVC23429.1"/>
    </source>
</evidence>
<dbReference type="PANTHER" id="PTHR10151:SF120">
    <property type="entry name" value="BIS(5'-ADENOSYL)-TRIPHOSPHATASE"/>
    <property type="match status" value="1"/>
</dbReference>
<dbReference type="InterPro" id="IPR017850">
    <property type="entry name" value="Alkaline_phosphatase_core_sf"/>
</dbReference>
<dbReference type="SUPFAM" id="SSF53649">
    <property type="entry name" value="Alkaline phosphatase-like"/>
    <property type="match status" value="1"/>
</dbReference>
<sequence>VNIIINLFLGVDPIIHKYQILIKKVILGIKHMVRFSLTLLISFIIFNCSGQKGDWNDPRVILVSIDGFRGDLFKLPGFSDQFPNLHRLASSGVYCDNVSSVFPSLTYPSHTSMITGEPPSKHGITNNNPFKPETNFSDWYWYQDSVHVESVIDRIKDKRMISLGISWPVTVGAPITWGFPEIKSTTDTISTAMLVMKHDMPDHFIESAQLRGVINPMASTEGYSRDVLLHKMFMDAFRRKRPHLSLYHMLQTDFEQHDHGKNSPEAQEAFAFMDSLIGNIITFLDEKNLWSSTTLFITGDHGFRDVKKQLNINRLFADQGWLRIVDKKIIAGWKVACLSTGGSAFVRIKDQNDQFFRKKVRLLLAKQLEFETLERRH</sequence>
<accession>A0A382KGU4</accession>
<dbReference type="CDD" id="cd16018">
    <property type="entry name" value="Enpp"/>
    <property type="match status" value="1"/>
</dbReference>
<feature type="non-terminal residue" evidence="1">
    <location>
        <position position="1"/>
    </location>
</feature>
<dbReference type="Pfam" id="PF01663">
    <property type="entry name" value="Phosphodiest"/>
    <property type="match status" value="1"/>
</dbReference>
<reference evidence="1" key="1">
    <citation type="submission" date="2018-05" db="EMBL/GenBank/DDBJ databases">
        <authorList>
            <person name="Lanie J.A."/>
            <person name="Ng W.-L."/>
            <person name="Kazmierczak K.M."/>
            <person name="Andrzejewski T.M."/>
            <person name="Davidsen T.M."/>
            <person name="Wayne K.J."/>
            <person name="Tettelin H."/>
            <person name="Glass J.I."/>
            <person name="Rusch D."/>
            <person name="Podicherti R."/>
            <person name="Tsui H.-C.T."/>
            <person name="Winkler M.E."/>
        </authorList>
    </citation>
    <scope>NUCLEOTIDE SEQUENCE</scope>
</reference>
<organism evidence="1">
    <name type="scientific">marine metagenome</name>
    <dbReference type="NCBI Taxonomy" id="408172"/>
    <lineage>
        <taxon>unclassified sequences</taxon>
        <taxon>metagenomes</taxon>
        <taxon>ecological metagenomes</taxon>
    </lineage>
</organism>
<evidence type="ECO:0008006" key="2">
    <source>
        <dbReference type="Google" id="ProtNLM"/>
    </source>
</evidence>
<gene>
    <name evidence="1" type="ORF">METZ01_LOCUS276283</name>
</gene>
<dbReference type="InterPro" id="IPR002591">
    <property type="entry name" value="Phosphodiest/P_Trfase"/>
</dbReference>
<protein>
    <recommendedName>
        <fullName evidence="2">Sulfatase N-terminal domain-containing protein</fullName>
    </recommendedName>
</protein>
<proteinExistence type="predicted"/>
<dbReference type="Gene3D" id="3.40.720.10">
    <property type="entry name" value="Alkaline Phosphatase, subunit A"/>
    <property type="match status" value="1"/>
</dbReference>
<dbReference type="AlphaFoldDB" id="A0A382KGU4"/>
<name>A0A382KGU4_9ZZZZ</name>
<dbReference type="GO" id="GO:0016787">
    <property type="term" value="F:hydrolase activity"/>
    <property type="evidence" value="ECO:0007669"/>
    <property type="project" value="UniProtKB-ARBA"/>
</dbReference>
<dbReference type="EMBL" id="UINC01080467">
    <property type="protein sequence ID" value="SVC23429.1"/>
    <property type="molecule type" value="Genomic_DNA"/>
</dbReference>